<dbReference type="RefSeq" id="WP_211168550.1">
    <property type="nucleotide sequence ID" value="NZ_SNVV01000039.1"/>
</dbReference>
<sequence>MGTTSSSPPATCAIPSPSTNTRWRRWASDGVDGPPGHPDLKGIGRDNRAFFWLRAGAADSRSVHLGFVANSEDALRAFHGAALAAGARTYYDPRYEAANILDPDGCSVEAVYKRWQHARP</sequence>
<evidence type="ECO:0000313" key="2">
    <source>
        <dbReference type="EMBL" id="TDN43518.1"/>
    </source>
</evidence>
<evidence type="ECO:0000313" key="3">
    <source>
        <dbReference type="Proteomes" id="UP000295129"/>
    </source>
</evidence>
<dbReference type="PANTHER" id="PTHR35006">
    <property type="entry name" value="GLYOXALASE FAMILY PROTEIN (AFU_ORTHOLOGUE AFUA_5G14830)"/>
    <property type="match status" value="1"/>
</dbReference>
<gene>
    <name evidence="2" type="ORF">C7389_1393</name>
</gene>
<protein>
    <recommendedName>
        <fullName evidence="4">Glyoxalase/bleomycin resistance protein/dioxygenase superfamily protein</fullName>
    </recommendedName>
</protein>
<feature type="region of interest" description="Disordered" evidence="1">
    <location>
        <begin position="1"/>
        <end position="20"/>
    </location>
</feature>
<dbReference type="AlphaFoldDB" id="A0A4R6DHH3"/>
<dbReference type="PANTHER" id="PTHR35006:SF2">
    <property type="entry name" value="GLYOXALASE FAMILY PROTEIN (AFU_ORTHOLOGUE AFUA_5G14830)"/>
    <property type="match status" value="1"/>
</dbReference>
<accession>A0A4R6DHH3</accession>
<keyword evidence="3" id="KW-1185">Reference proteome</keyword>
<organism evidence="2 3">
    <name type="scientific">Azoarcus indigens</name>
    <dbReference type="NCBI Taxonomy" id="29545"/>
    <lineage>
        <taxon>Bacteria</taxon>
        <taxon>Pseudomonadati</taxon>
        <taxon>Pseudomonadota</taxon>
        <taxon>Betaproteobacteria</taxon>
        <taxon>Rhodocyclales</taxon>
        <taxon>Zoogloeaceae</taxon>
        <taxon>Azoarcus</taxon>
    </lineage>
</organism>
<dbReference type="SUPFAM" id="SSF54593">
    <property type="entry name" value="Glyoxalase/Bleomycin resistance protein/Dihydroxybiphenyl dioxygenase"/>
    <property type="match status" value="1"/>
</dbReference>
<proteinExistence type="predicted"/>
<dbReference type="EMBL" id="SNVV01000039">
    <property type="protein sequence ID" value="TDN43518.1"/>
    <property type="molecule type" value="Genomic_DNA"/>
</dbReference>
<name>A0A4R6DHH3_9RHOO</name>
<dbReference type="Proteomes" id="UP000295129">
    <property type="component" value="Unassembled WGS sequence"/>
</dbReference>
<evidence type="ECO:0000256" key="1">
    <source>
        <dbReference type="SAM" id="MobiDB-lite"/>
    </source>
</evidence>
<dbReference type="Gene3D" id="3.10.180.10">
    <property type="entry name" value="2,3-Dihydroxybiphenyl 1,2-Dioxygenase, domain 1"/>
    <property type="match status" value="1"/>
</dbReference>
<dbReference type="InterPro" id="IPR029068">
    <property type="entry name" value="Glyas_Bleomycin-R_OHBP_Dase"/>
</dbReference>
<evidence type="ECO:0008006" key="4">
    <source>
        <dbReference type="Google" id="ProtNLM"/>
    </source>
</evidence>
<reference evidence="2 3" key="1">
    <citation type="submission" date="2019-03" db="EMBL/GenBank/DDBJ databases">
        <title>Genomic Encyclopedia of Type Strains, Phase IV (KMG-IV): sequencing the most valuable type-strain genomes for metagenomic binning, comparative biology and taxonomic classification.</title>
        <authorList>
            <person name="Goeker M."/>
        </authorList>
    </citation>
    <scope>NUCLEOTIDE SEQUENCE [LARGE SCALE GENOMIC DNA]</scope>
    <source>
        <strain evidence="2 3">DSM 12121</strain>
    </source>
</reference>
<comment type="caution">
    <text evidence="2">The sequence shown here is derived from an EMBL/GenBank/DDBJ whole genome shotgun (WGS) entry which is preliminary data.</text>
</comment>